<dbReference type="RefSeq" id="WP_094932850.1">
    <property type="nucleotide sequence ID" value="NZ_CP022753.1"/>
</dbReference>
<evidence type="ECO:0000256" key="4">
    <source>
        <dbReference type="ARBA" id="ARBA00022475"/>
    </source>
</evidence>
<evidence type="ECO:0000256" key="6">
    <source>
        <dbReference type="ARBA" id="ARBA00022989"/>
    </source>
</evidence>
<evidence type="ECO:0000256" key="7">
    <source>
        <dbReference type="ARBA" id="ARBA00023136"/>
    </source>
</evidence>
<dbReference type="PANTHER" id="PTHR21716:SF53">
    <property type="entry name" value="PERMEASE PERM-RELATED"/>
    <property type="match status" value="1"/>
</dbReference>
<evidence type="ECO:0000256" key="2">
    <source>
        <dbReference type="ARBA" id="ARBA00009773"/>
    </source>
</evidence>
<keyword evidence="5 9" id="KW-0812">Transmembrane</keyword>
<dbReference type="KEGG" id="ngv:CDO52_17750"/>
<evidence type="ECO:0000256" key="9">
    <source>
        <dbReference type="SAM" id="Phobius"/>
    </source>
</evidence>
<dbReference type="OrthoDB" id="9784366at2"/>
<feature type="transmembrane region" description="Helical" evidence="9">
    <location>
        <begin position="255"/>
        <end position="274"/>
    </location>
</feature>
<evidence type="ECO:0000256" key="8">
    <source>
        <dbReference type="SAM" id="MobiDB-lite"/>
    </source>
</evidence>
<feature type="compositionally biased region" description="Basic residues" evidence="8">
    <location>
        <begin position="409"/>
        <end position="421"/>
    </location>
</feature>
<dbReference type="Pfam" id="PF01594">
    <property type="entry name" value="AI-2E_transport"/>
    <property type="match status" value="1"/>
</dbReference>
<gene>
    <name evidence="10" type="ORF">CDO52_17750</name>
</gene>
<feature type="transmembrane region" description="Helical" evidence="9">
    <location>
        <begin position="190"/>
        <end position="215"/>
    </location>
</feature>
<dbReference type="InterPro" id="IPR002549">
    <property type="entry name" value="AI-2E-like"/>
</dbReference>
<evidence type="ECO:0000313" key="11">
    <source>
        <dbReference type="Proteomes" id="UP000215005"/>
    </source>
</evidence>
<organism evidence="10 11">
    <name type="scientific">Nocardiopsis gilva YIM 90087</name>
    <dbReference type="NCBI Taxonomy" id="1235441"/>
    <lineage>
        <taxon>Bacteria</taxon>
        <taxon>Bacillati</taxon>
        <taxon>Actinomycetota</taxon>
        <taxon>Actinomycetes</taxon>
        <taxon>Streptosporangiales</taxon>
        <taxon>Nocardiopsidaceae</taxon>
        <taxon>Nocardiopsis</taxon>
    </lineage>
</organism>
<feature type="transmembrane region" description="Helical" evidence="9">
    <location>
        <begin position="314"/>
        <end position="330"/>
    </location>
</feature>
<feature type="transmembrane region" description="Helical" evidence="9">
    <location>
        <begin position="280"/>
        <end position="307"/>
    </location>
</feature>
<feature type="compositionally biased region" description="Basic residues" evidence="8">
    <location>
        <begin position="444"/>
        <end position="455"/>
    </location>
</feature>
<sequence>MNRPGTWSFLESFLKRRKTARAVVAEQPDPEPETNAQDATTPDDEDLLLRMSTAAWRILVIGLFIAVIIYLLVQVRLAVIPVILAVFVTALLMPPTNWLRRHGLGRGSSTTIAMIGALVVLSGVITMIVQPAIDGFSGLVQSVQEAIEGLPKLAEAMGQDPQAVDQLIKNITEQAQGALQEDWATWVSQAWAAGSSVAELLVGLILVLVLTIYFVHSGDRLVTWLLSLFPAQTRRSLGAAGEIAYGVMGRYVRGVALVGLIDAVGIGVFLIFLIDPSLAIPLIVLTFIGAFLPVIGAFVTGLLAALVALVTEDWVIALIVVAVVIIVQQLESHVFAPRVYGKALELPSAVVLLAITIGGLVASIAGMFLATPTVAVLAALLRNRPSTPSAAEQAEEGDEDAGGAPPPRRPPRPPGRSHHPGAVRAGQHRAVGARRGRTGDGPVRPRRCRRADRTAGRRAVKITRVGGALRILLSPCA</sequence>
<keyword evidence="6 9" id="KW-1133">Transmembrane helix</keyword>
<evidence type="ECO:0000256" key="5">
    <source>
        <dbReference type="ARBA" id="ARBA00022692"/>
    </source>
</evidence>
<dbReference type="PANTHER" id="PTHR21716">
    <property type="entry name" value="TRANSMEMBRANE PROTEIN"/>
    <property type="match status" value="1"/>
</dbReference>
<reference evidence="10 11" key="1">
    <citation type="submission" date="2017-08" db="EMBL/GenBank/DDBJ databases">
        <title>The complete genome sequence of Nocardiopsis gilva YIM 90087.</title>
        <authorList>
            <person name="Yin M."/>
            <person name="Tang S."/>
        </authorList>
    </citation>
    <scope>NUCLEOTIDE SEQUENCE [LARGE SCALE GENOMIC DNA]</scope>
    <source>
        <strain evidence="10 11">YIM 90087</strain>
    </source>
</reference>
<feature type="transmembrane region" description="Helical" evidence="9">
    <location>
        <begin position="54"/>
        <end position="73"/>
    </location>
</feature>
<feature type="region of interest" description="Disordered" evidence="8">
    <location>
        <begin position="387"/>
        <end position="455"/>
    </location>
</feature>
<dbReference type="GO" id="GO:0005886">
    <property type="term" value="C:plasma membrane"/>
    <property type="evidence" value="ECO:0007669"/>
    <property type="project" value="UniProtKB-SubCell"/>
</dbReference>
<evidence type="ECO:0000256" key="1">
    <source>
        <dbReference type="ARBA" id="ARBA00004651"/>
    </source>
</evidence>
<evidence type="ECO:0000313" key="10">
    <source>
        <dbReference type="EMBL" id="ASU86287.1"/>
    </source>
</evidence>
<feature type="transmembrane region" description="Helical" evidence="9">
    <location>
        <begin position="350"/>
        <end position="381"/>
    </location>
</feature>
<keyword evidence="7 9" id="KW-0472">Membrane</keyword>
<dbReference type="EMBL" id="CP022753">
    <property type="protein sequence ID" value="ASU86287.1"/>
    <property type="molecule type" value="Genomic_DNA"/>
</dbReference>
<dbReference type="GO" id="GO:0055085">
    <property type="term" value="P:transmembrane transport"/>
    <property type="evidence" value="ECO:0007669"/>
    <property type="project" value="TreeGrafter"/>
</dbReference>
<keyword evidence="3" id="KW-0813">Transport</keyword>
<dbReference type="AlphaFoldDB" id="A0A223SDW0"/>
<proteinExistence type="inferred from homology"/>
<name>A0A223SDW0_9ACTN</name>
<evidence type="ECO:0000256" key="3">
    <source>
        <dbReference type="ARBA" id="ARBA00022448"/>
    </source>
</evidence>
<comment type="similarity">
    <text evidence="2">Belongs to the autoinducer-2 exporter (AI-2E) (TC 2.A.86) family.</text>
</comment>
<feature type="transmembrane region" description="Helical" evidence="9">
    <location>
        <begin position="79"/>
        <end position="99"/>
    </location>
</feature>
<protein>
    <submittedName>
        <fullName evidence="10">AI-2E family transporter</fullName>
    </submittedName>
</protein>
<comment type="subcellular location">
    <subcellularLocation>
        <location evidence="1">Cell membrane</location>
        <topology evidence="1">Multi-pass membrane protein</topology>
    </subcellularLocation>
</comment>
<keyword evidence="11" id="KW-1185">Reference proteome</keyword>
<dbReference type="Proteomes" id="UP000215005">
    <property type="component" value="Chromosome"/>
</dbReference>
<keyword evidence="4" id="KW-1003">Cell membrane</keyword>
<accession>A0A223SDW0</accession>
<feature type="transmembrane region" description="Helical" evidence="9">
    <location>
        <begin position="111"/>
        <end position="133"/>
    </location>
</feature>